<evidence type="ECO:0000313" key="9">
    <source>
        <dbReference type="Proteomes" id="UP000000591"/>
    </source>
</evidence>
<sequence>MHSEGIYFRLGTKDHDQSLEGYAAPKLPYTLHGESKMAVDRVTLSIPKFKKQDLLEKWRFTDVLFCIALVGANVGVYFAKPFERQFTINDITLSHPFAQVQRVNDAMLVVYSFVVPLAVIIVVSLLFADPSHRYYLLYISVLGLFLSFLSDMIITNYIKNWIGRCRPDFLERCMPREGLEKDVLYGIEVCTTTDTDRLLEGFRTTPSGHSSESFAGLGYLFLWLSGQLLTESPAVGAWRKAVAFIPLMAAAVIALSRTQDYRHHFVDVILGSILGMWIAWWSYRRNFPAIQSYVPFKPLLDNSDVGLLNAPMLPRSVDEEMAPLNTPSVQSRSGTAQV</sequence>
<protein>
    <submittedName>
        <fullName evidence="8">AAL084Wp</fullName>
    </submittedName>
</protein>
<dbReference type="KEGG" id="ago:AGOS_AAL084W"/>
<keyword evidence="9" id="KW-1185">Reference proteome</keyword>
<reference evidence="9" key="2">
    <citation type="journal article" date="2013" name="G3 (Bethesda)">
        <title>Genomes of Ashbya fungi isolated from insects reveal four mating-type loci, numerous translocations, lack of transposons, and distinct gene duplications.</title>
        <authorList>
            <person name="Dietrich F.S."/>
            <person name="Voegeli S."/>
            <person name="Kuo S."/>
            <person name="Philippsen P."/>
        </authorList>
    </citation>
    <scope>GENOME REANNOTATION</scope>
    <source>
        <strain evidence="9">ATCC 10895 / CBS 109.51 / FGSC 9923 / NRRL Y-1056</strain>
    </source>
</reference>
<accession>Q75F12</accession>
<feature type="transmembrane region" description="Helical" evidence="6">
    <location>
        <begin position="135"/>
        <end position="158"/>
    </location>
</feature>
<comment type="subcellular location">
    <subcellularLocation>
        <location evidence="1">Membrane</location>
        <topology evidence="1">Multi-pass membrane protein</topology>
    </subcellularLocation>
</comment>
<feature type="transmembrane region" description="Helical" evidence="6">
    <location>
        <begin position="60"/>
        <end position="79"/>
    </location>
</feature>
<dbReference type="GO" id="GO:0045121">
    <property type="term" value="C:membrane raft"/>
    <property type="evidence" value="ECO:0007669"/>
    <property type="project" value="EnsemblFungi"/>
</dbReference>
<dbReference type="eggNOG" id="KOG3030">
    <property type="taxonomic scope" value="Eukaryota"/>
</dbReference>
<dbReference type="STRING" id="284811.Q75F12"/>
<dbReference type="OMA" id="WFSYRRY"/>
<dbReference type="InterPro" id="IPR036938">
    <property type="entry name" value="PAP2/HPO_sf"/>
</dbReference>
<dbReference type="GO" id="GO:0000329">
    <property type="term" value="C:fungal-type vacuole membrane"/>
    <property type="evidence" value="ECO:0007669"/>
    <property type="project" value="EnsemblFungi"/>
</dbReference>
<dbReference type="FunCoup" id="Q75F12">
    <property type="interactions" value="225"/>
</dbReference>
<gene>
    <name evidence="8" type="ORF">AGOS_AAL084W</name>
</gene>
<dbReference type="PANTHER" id="PTHR10165:SF35">
    <property type="entry name" value="RE23632P"/>
    <property type="match status" value="1"/>
</dbReference>
<dbReference type="Proteomes" id="UP000000591">
    <property type="component" value="Chromosome I"/>
</dbReference>
<dbReference type="Gene3D" id="1.20.144.10">
    <property type="entry name" value="Phosphatidic acid phosphatase type 2/haloperoxidase"/>
    <property type="match status" value="1"/>
</dbReference>
<dbReference type="RefSeq" id="NP_982458.1">
    <property type="nucleotide sequence ID" value="NM_207811.1"/>
</dbReference>
<dbReference type="AlphaFoldDB" id="Q75F12"/>
<evidence type="ECO:0000256" key="1">
    <source>
        <dbReference type="ARBA" id="ARBA00004141"/>
    </source>
</evidence>
<keyword evidence="4 6" id="KW-1133">Transmembrane helix</keyword>
<dbReference type="GO" id="GO:0006644">
    <property type="term" value="P:phospholipid metabolic process"/>
    <property type="evidence" value="ECO:0000318"/>
    <property type="project" value="GO_Central"/>
</dbReference>
<evidence type="ECO:0000256" key="2">
    <source>
        <dbReference type="ARBA" id="ARBA00008816"/>
    </source>
</evidence>
<dbReference type="Pfam" id="PF01569">
    <property type="entry name" value="PAP2"/>
    <property type="match status" value="1"/>
</dbReference>
<dbReference type="InterPro" id="IPR043216">
    <property type="entry name" value="PAP-like"/>
</dbReference>
<evidence type="ECO:0000256" key="5">
    <source>
        <dbReference type="ARBA" id="ARBA00023136"/>
    </source>
</evidence>
<dbReference type="HOGENOM" id="CLU_021458_6_1_1"/>
<dbReference type="InParanoid" id="Q75F12"/>
<evidence type="ECO:0000256" key="3">
    <source>
        <dbReference type="ARBA" id="ARBA00022692"/>
    </source>
</evidence>
<dbReference type="GO" id="GO:0008195">
    <property type="term" value="F:phosphatidate phosphatase activity"/>
    <property type="evidence" value="ECO:0000318"/>
    <property type="project" value="GO_Central"/>
</dbReference>
<dbReference type="InterPro" id="IPR000326">
    <property type="entry name" value="PAP2/HPO"/>
</dbReference>
<comment type="similarity">
    <text evidence="2">Belongs to the PA-phosphatase related phosphoesterase family.</text>
</comment>
<dbReference type="GO" id="GO:0046839">
    <property type="term" value="P:phospholipid dephosphorylation"/>
    <property type="evidence" value="ECO:0000318"/>
    <property type="project" value="GO_Central"/>
</dbReference>
<keyword evidence="3 6" id="KW-0812">Transmembrane</keyword>
<dbReference type="GeneID" id="4618702"/>
<dbReference type="GO" id="GO:0000810">
    <property type="term" value="F:diacylglycerol diphosphate phosphatase activity"/>
    <property type="evidence" value="ECO:0007669"/>
    <property type="project" value="EnsemblFungi"/>
</dbReference>
<keyword evidence="5 6" id="KW-0472">Membrane</keyword>
<dbReference type="CDD" id="cd03390">
    <property type="entry name" value="PAP2_containing_1_like"/>
    <property type="match status" value="1"/>
</dbReference>
<dbReference type="GO" id="GO:0042802">
    <property type="term" value="F:identical protein binding"/>
    <property type="evidence" value="ECO:0007669"/>
    <property type="project" value="EnsemblFungi"/>
</dbReference>
<feature type="transmembrane region" description="Helical" evidence="6">
    <location>
        <begin position="106"/>
        <end position="128"/>
    </location>
</feature>
<dbReference type="GO" id="GO:0016020">
    <property type="term" value="C:membrane"/>
    <property type="evidence" value="ECO:0000318"/>
    <property type="project" value="GO_Central"/>
</dbReference>
<name>Q75F12_EREGS</name>
<reference evidence="8 9" key="1">
    <citation type="journal article" date="2004" name="Science">
        <title>The Ashbya gossypii genome as a tool for mapping the ancient Saccharomyces cerevisiae genome.</title>
        <authorList>
            <person name="Dietrich F.S."/>
            <person name="Voegeli S."/>
            <person name="Brachat S."/>
            <person name="Lerch A."/>
            <person name="Gates K."/>
            <person name="Steiner S."/>
            <person name="Mohr C."/>
            <person name="Pohlmann R."/>
            <person name="Luedi P."/>
            <person name="Choi S."/>
            <person name="Wing R.A."/>
            <person name="Flavier A."/>
            <person name="Gaffney T.D."/>
            <person name="Philippsen P."/>
        </authorList>
    </citation>
    <scope>NUCLEOTIDE SEQUENCE [LARGE SCALE GENOMIC DNA]</scope>
    <source>
        <strain evidence="9">ATCC 10895 / CBS 109.51 / FGSC 9923 / NRRL Y-1056</strain>
    </source>
</reference>
<evidence type="ECO:0000256" key="4">
    <source>
        <dbReference type="ARBA" id="ARBA00022989"/>
    </source>
</evidence>
<organism evidence="8 9">
    <name type="scientific">Eremothecium gossypii (strain ATCC 10895 / CBS 109.51 / FGSC 9923 / NRRL Y-1056)</name>
    <name type="common">Yeast</name>
    <name type="synonym">Ashbya gossypii</name>
    <dbReference type="NCBI Taxonomy" id="284811"/>
    <lineage>
        <taxon>Eukaryota</taxon>
        <taxon>Fungi</taxon>
        <taxon>Dikarya</taxon>
        <taxon>Ascomycota</taxon>
        <taxon>Saccharomycotina</taxon>
        <taxon>Saccharomycetes</taxon>
        <taxon>Saccharomycetales</taxon>
        <taxon>Saccharomycetaceae</taxon>
        <taxon>Eremothecium</taxon>
    </lineage>
</organism>
<dbReference type="EMBL" id="AE016814">
    <property type="protein sequence ID" value="AAS50282.1"/>
    <property type="molecule type" value="Genomic_DNA"/>
</dbReference>
<evidence type="ECO:0000256" key="6">
    <source>
        <dbReference type="SAM" id="Phobius"/>
    </source>
</evidence>
<dbReference type="OrthoDB" id="10030083at2759"/>
<dbReference type="SMART" id="SM00014">
    <property type="entry name" value="acidPPc"/>
    <property type="match status" value="1"/>
</dbReference>
<proteinExistence type="inferred from homology"/>
<dbReference type="SUPFAM" id="SSF48317">
    <property type="entry name" value="Acid phosphatase/Vanadium-dependent haloperoxidase"/>
    <property type="match status" value="1"/>
</dbReference>
<feature type="transmembrane region" description="Helical" evidence="6">
    <location>
        <begin position="264"/>
        <end position="283"/>
    </location>
</feature>
<evidence type="ECO:0000259" key="7">
    <source>
        <dbReference type="SMART" id="SM00014"/>
    </source>
</evidence>
<evidence type="ECO:0000313" key="8">
    <source>
        <dbReference type="EMBL" id="AAS50282.1"/>
    </source>
</evidence>
<dbReference type="PANTHER" id="PTHR10165">
    <property type="entry name" value="LIPID PHOSPHATE PHOSPHATASE"/>
    <property type="match status" value="1"/>
</dbReference>
<feature type="transmembrane region" description="Helical" evidence="6">
    <location>
        <begin position="241"/>
        <end position="258"/>
    </location>
</feature>
<dbReference type="FunFam" id="1.20.144.10:FF:000017">
    <property type="entry name" value="Diacylglycerol pyrophosphate phosphatase 1"/>
    <property type="match status" value="1"/>
</dbReference>
<feature type="domain" description="Phosphatidic acid phosphatase type 2/haloperoxidase" evidence="7">
    <location>
        <begin position="142"/>
        <end position="283"/>
    </location>
</feature>